<evidence type="ECO:0000313" key="1">
    <source>
        <dbReference type="EMBL" id="MCU7555929.1"/>
    </source>
</evidence>
<reference evidence="2" key="1">
    <citation type="submission" date="2023-07" db="EMBL/GenBank/DDBJ databases">
        <title>Study on multiphase classification of strain Alteromonas salexigens isolated from the Yellow Sea.</title>
        <authorList>
            <person name="Sun L."/>
        </authorList>
    </citation>
    <scope>NUCLEOTIDE SEQUENCE [LARGE SCALE GENOMIC DNA]</scope>
    <source>
        <strain evidence="2">ASW11-19</strain>
    </source>
</reference>
<accession>A0ABT2VVQ3</accession>
<proteinExistence type="predicted"/>
<gene>
    <name evidence="1" type="ORF">OCL06_15170</name>
</gene>
<name>A0ABT2VVQ3_9ALTE</name>
<dbReference type="EMBL" id="JAOTJC010000013">
    <property type="protein sequence ID" value="MCU7555929.1"/>
    <property type="molecule type" value="Genomic_DNA"/>
</dbReference>
<organism evidence="1 2">
    <name type="scientific">Alteromonas salexigens</name>
    <dbReference type="NCBI Taxonomy" id="2982530"/>
    <lineage>
        <taxon>Bacteria</taxon>
        <taxon>Pseudomonadati</taxon>
        <taxon>Pseudomonadota</taxon>
        <taxon>Gammaproteobacteria</taxon>
        <taxon>Alteromonadales</taxon>
        <taxon>Alteromonadaceae</taxon>
        <taxon>Alteromonas/Salinimonas group</taxon>
        <taxon>Alteromonas</taxon>
    </lineage>
</organism>
<protein>
    <submittedName>
        <fullName evidence="1">Uncharacterized protein</fullName>
    </submittedName>
</protein>
<evidence type="ECO:0000313" key="2">
    <source>
        <dbReference type="Proteomes" id="UP001209257"/>
    </source>
</evidence>
<dbReference type="Proteomes" id="UP001209257">
    <property type="component" value="Unassembled WGS sequence"/>
</dbReference>
<keyword evidence="2" id="KW-1185">Reference proteome</keyword>
<comment type="caution">
    <text evidence="1">The sequence shown here is derived from an EMBL/GenBank/DDBJ whole genome shotgun (WGS) entry which is preliminary data.</text>
</comment>
<dbReference type="RefSeq" id="WP_262996082.1">
    <property type="nucleotide sequence ID" value="NZ_JAOTJC010000013.1"/>
</dbReference>
<sequence length="76" mass="8002">MTVIDTDAGMTVIDTDAGMTVIDTDAGMTVVNSDAGMTIGTHGRLFLYLQALSRACCMTTLSRFLQTGADLWGALP</sequence>